<evidence type="ECO:0000313" key="1">
    <source>
        <dbReference type="EMBL" id="KAK3279541.1"/>
    </source>
</evidence>
<gene>
    <name evidence="1" type="ORF">CYMTET_12581</name>
</gene>
<dbReference type="AlphaFoldDB" id="A0AAE0LBP9"/>
<sequence length="358" mass="38230">MVSWIEEWLEQVSNLAAVDEKQGTGEILWRTIDNALLRKDAVEDVKQSKVALNLANILTNTSSIYIRRLVVMSLLSVVKAEAVGDLQVDLIQTLVPLYCNLKDSKRVRAILGEIVGILLNQCNEETGGLPLSALRLGDLEGLALSIIQILSSSSPDGQFQALQLLLSAVRLSGFPAVFVQAGGIHCTIHCGVGESLVEAAMSLRSLRRLLEVAPAKVGVGKMLLTNHVTREGLFKIASIVEESATASASLSKEENEWLMESALLWGTLCASNAICQDLIRRELEPCDPASCAALAQALSQLLHKVRRANQGGAARGIDMYINGLIGGVEAVFKGNKRFPNSGAAGSLPSSATPQAVTP</sequence>
<comment type="caution">
    <text evidence="1">The sequence shown here is derived from an EMBL/GenBank/DDBJ whole genome shotgun (WGS) entry which is preliminary data.</text>
</comment>
<dbReference type="Proteomes" id="UP001190700">
    <property type="component" value="Unassembled WGS sequence"/>
</dbReference>
<reference evidence="1 2" key="1">
    <citation type="journal article" date="2015" name="Genome Biol. Evol.">
        <title>Comparative Genomics of a Bacterivorous Green Alga Reveals Evolutionary Causalities and Consequences of Phago-Mixotrophic Mode of Nutrition.</title>
        <authorList>
            <person name="Burns J.A."/>
            <person name="Paasch A."/>
            <person name="Narechania A."/>
            <person name="Kim E."/>
        </authorList>
    </citation>
    <scope>NUCLEOTIDE SEQUENCE [LARGE SCALE GENOMIC DNA]</scope>
    <source>
        <strain evidence="1 2">PLY_AMNH</strain>
    </source>
</reference>
<protein>
    <submittedName>
        <fullName evidence="1">Uncharacterized protein</fullName>
    </submittedName>
</protein>
<organism evidence="1 2">
    <name type="scientific">Cymbomonas tetramitiformis</name>
    <dbReference type="NCBI Taxonomy" id="36881"/>
    <lineage>
        <taxon>Eukaryota</taxon>
        <taxon>Viridiplantae</taxon>
        <taxon>Chlorophyta</taxon>
        <taxon>Pyramimonadophyceae</taxon>
        <taxon>Pyramimonadales</taxon>
        <taxon>Pyramimonadaceae</taxon>
        <taxon>Cymbomonas</taxon>
    </lineage>
</organism>
<feature type="non-terminal residue" evidence="1">
    <location>
        <position position="358"/>
    </location>
</feature>
<keyword evidence="2" id="KW-1185">Reference proteome</keyword>
<proteinExistence type="predicted"/>
<dbReference type="EMBL" id="LGRX02004801">
    <property type="protein sequence ID" value="KAK3279541.1"/>
    <property type="molecule type" value="Genomic_DNA"/>
</dbReference>
<dbReference type="SUPFAM" id="SSF48371">
    <property type="entry name" value="ARM repeat"/>
    <property type="match status" value="1"/>
</dbReference>
<accession>A0AAE0LBP9</accession>
<evidence type="ECO:0000313" key="2">
    <source>
        <dbReference type="Proteomes" id="UP001190700"/>
    </source>
</evidence>
<dbReference type="InterPro" id="IPR016024">
    <property type="entry name" value="ARM-type_fold"/>
</dbReference>
<name>A0AAE0LBP9_9CHLO</name>